<feature type="transmembrane region" description="Helical" evidence="1">
    <location>
        <begin position="153"/>
        <end position="176"/>
    </location>
</feature>
<comment type="caution">
    <text evidence="2">The sequence shown here is derived from an EMBL/GenBank/DDBJ whole genome shotgun (WGS) entry which is preliminary data.</text>
</comment>
<dbReference type="SUPFAM" id="SSF53474">
    <property type="entry name" value="alpha/beta-Hydrolases"/>
    <property type="match status" value="1"/>
</dbReference>
<evidence type="ECO:0000256" key="1">
    <source>
        <dbReference type="SAM" id="Phobius"/>
    </source>
</evidence>
<evidence type="ECO:0000313" key="2">
    <source>
        <dbReference type="EMBL" id="MBB5856269.1"/>
    </source>
</evidence>
<keyword evidence="3" id="KW-1185">Reference proteome</keyword>
<gene>
    <name evidence="2" type="ORF">HDA45_006356</name>
</gene>
<dbReference type="EMBL" id="JACHMX010000001">
    <property type="protein sequence ID" value="MBB5856269.1"/>
    <property type="molecule type" value="Genomic_DNA"/>
</dbReference>
<feature type="transmembrane region" description="Helical" evidence="1">
    <location>
        <begin position="123"/>
        <end position="141"/>
    </location>
</feature>
<feature type="transmembrane region" description="Helical" evidence="1">
    <location>
        <begin position="188"/>
        <end position="208"/>
    </location>
</feature>
<keyword evidence="1" id="KW-0812">Transmembrane</keyword>
<evidence type="ECO:0000313" key="3">
    <source>
        <dbReference type="Proteomes" id="UP000580861"/>
    </source>
</evidence>
<feature type="transmembrane region" description="Helical" evidence="1">
    <location>
        <begin position="361"/>
        <end position="380"/>
    </location>
</feature>
<protein>
    <recommendedName>
        <fullName evidence="4">Integral membrane protein</fullName>
    </recommendedName>
</protein>
<keyword evidence="1" id="KW-0472">Membrane</keyword>
<accession>A0A841B5J3</accession>
<dbReference type="Gene3D" id="3.40.50.1820">
    <property type="entry name" value="alpha/beta hydrolase"/>
    <property type="match status" value="1"/>
</dbReference>
<name>A0A841B5J3_9PSEU</name>
<feature type="transmembrane region" description="Helical" evidence="1">
    <location>
        <begin position="87"/>
        <end position="111"/>
    </location>
</feature>
<dbReference type="Proteomes" id="UP000580861">
    <property type="component" value="Unassembled WGS sequence"/>
</dbReference>
<dbReference type="AlphaFoldDB" id="A0A841B5J3"/>
<reference evidence="2 3" key="1">
    <citation type="submission" date="2020-08" db="EMBL/GenBank/DDBJ databases">
        <title>Sequencing the genomes of 1000 actinobacteria strains.</title>
        <authorList>
            <person name="Klenk H.-P."/>
        </authorList>
    </citation>
    <scope>NUCLEOTIDE SEQUENCE [LARGE SCALE GENOMIC DNA]</scope>
    <source>
        <strain evidence="2 3">DSM 45272</strain>
    </source>
</reference>
<proteinExistence type="predicted"/>
<feature type="transmembrane region" description="Helical" evidence="1">
    <location>
        <begin position="283"/>
        <end position="307"/>
    </location>
</feature>
<keyword evidence="1" id="KW-1133">Transmembrane helix</keyword>
<feature type="transmembrane region" description="Helical" evidence="1">
    <location>
        <begin position="215"/>
        <end position="234"/>
    </location>
</feature>
<dbReference type="InterPro" id="IPR029058">
    <property type="entry name" value="AB_hydrolase_fold"/>
</dbReference>
<sequence length="554" mass="60828">MDAFEIRVHGIGDHDYYSALGRPEIEPRFGRSEVAKAPKPVGHPLKLVNWSRTSRGLSKGLLWYFAFPFTLVNTVGEMGRGERRLRFAVSTVGILLTISAAAWLIVFAETILKVVPLPGDDRLISQLISVLIPLGLAVTIIRRRPTEKIRSRWLNVVALAGFGVFVGIFQPAQFQYTGWLSRAGRFDAMTAVVLTTTVVTMLIAAVLITSRKGRAYMAAAALLLDIAMVAMHSVSSMLRMSLDWIATWLSPLPAGDAPTLQAEERSLMAYFDRAEIVSSRLDFVAVFSLVALIAFLIAAVSKLGLRFPRDKRERAEHLHNRVEKAPELLAGVLIVATILMAAGAALLVLSAEPLLTGGSRHWVIIFVNTLTAAMALLIILRHRLPAMRMVMGKSADIAGFWPVHGHPLAGGSYRQDALDAITRAVGTGHHVVLVGHSQGSIVCAWWTKLYPQGTIDLVTCGSPLKSLYATYFPGHFSNEFFTTVKTKSPQWTNFWRQTDPIATAVSSARNTELDDRPEVLGHSDYWTDPTQIKWVKERIAATLETNPASGGCMI</sequence>
<organism evidence="2 3">
    <name type="scientific">Amycolatopsis umgeniensis</name>
    <dbReference type="NCBI Taxonomy" id="336628"/>
    <lineage>
        <taxon>Bacteria</taxon>
        <taxon>Bacillati</taxon>
        <taxon>Actinomycetota</taxon>
        <taxon>Actinomycetes</taxon>
        <taxon>Pseudonocardiales</taxon>
        <taxon>Pseudonocardiaceae</taxon>
        <taxon>Amycolatopsis</taxon>
    </lineage>
</organism>
<dbReference type="RefSeq" id="WP_184901561.1">
    <property type="nucleotide sequence ID" value="NZ_JACHMX010000001.1"/>
</dbReference>
<feature type="transmembrane region" description="Helical" evidence="1">
    <location>
        <begin position="328"/>
        <end position="349"/>
    </location>
</feature>
<evidence type="ECO:0008006" key="4">
    <source>
        <dbReference type="Google" id="ProtNLM"/>
    </source>
</evidence>